<keyword evidence="7" id="KW-1185">Reference proteome</keyword>
<gene>
    <name evidence="6" type="ORF">D7I47_10740</name>
</gene>
<dbReference type="InterPro" id="IPR023772">
    <property type="entry name" value="DNA-bd_HTH_TetR-type_CS"/>
</dbReference>
<dbReference type="GO" id="GO:0000976">
    <property type="term" value="F:transcription cis-regulatory region binding"/>
    <property type="evidence" value="ECO:0007669"/>
    <property type="project" value="TreeGrafter"/>
</dbReference>
<dbReference type="OrthoDB" id="9796019at2"/>
<evidence type="ECO:0000256" key="3">
    <source>
        <dbReference type="ARBA" id="ARBA00023163"/>
    </source>
</evidence>
<dbReference type="RefSeq" id="WP_120763030.1">
    <property type="nucleotide sequence ID" value="NZ_CP032630.1"/>
</dbReference>
<dbReference type="KEGG" id="lyd:D7I47_10740"/>
<dbReference type="GO" id="GO:0003700">
    <property type="term" value="F:DNA-binding transcription factor activity"/>
    <property type="evidence" value="ECO:0007669"/>
    <property type="project" value="TreeGrafter"/>
</dbReference>
<protein>
    <submittedName>
        <fullName evidence="6">TetR/AcrR family transcriptional regulator</fullName>
    </submittedName>
</protein>
<organism evidence="6 7">
    <name type="scientific">Protaetiibacter intestinalis</name>
    <dbReference type="NCBI Taxonomy" id="2419774"/>
    <lineage>
        <taxon>Bacteria</taxon>
        <taxon>Bacillati</taxon>
        <taxon>Actinomycetota</taxon>
        <taxon>Actinomycetes</taxon>
        <taxon>Micrococcales</taxon>
        <taxon>Microbacteriaceae</taxon>
        <taxon>Protaetiibacter</taxon>
    </lineage>
</organism>
<dbReference type="Pfam" id="PF00440">
    <property type="entry name" value="TetR_N"/>
    <property type="match status" value="1"/>
</dbReference>
<evidence type="ECO:0000256" key="2">
    <source>
        <dbReference type="ARBA" id="ARBA00023125"/>
    </source>
</evidence>
<dbReference type="PRINTS" id="PR00455">
    <property type="entry name" value="HTHTETR"/>
</dbReference>
<sequence length="192" mass="19623">MSEPRALGRPADPALDDALIAAAIAELIELGYAGLTTAGVARRAGSSTAAIYRRWRSKQELVADTAARLVDDALAPVDTGTLAGDLAELLAHKHAAMAGGVGTALLTLIGASSHDEELAAVLRAEVFGRTRARVEQVLAQAAARGERVAGVDATAFAMLLTMAGLSPLIVGDGIPDAAYVRLLTAAVHHAGE</sequence>
<dbReference type="PANTHER" id="PTHR30055">
    <property type="entry name" value="HTH-TYPE TRANSCRIPTIONAL REGULATOR RUTR"/>
    <property type="match status" value="1"/>
</dbReference>
<feature type="DNA-binding region" description="H-T-H motif" evidence="4">
    <location>
        <begin position="36"/>
        <end position="55"/>
    </location>
</feature>
<dbReference type="InterPro" id="IPR009057">
    <property type="entry name" value="Homeodomain-like_sf"/>
</dbReference>
<evidence type="ECO:0000256" key="4">
    <source>
        <dbReference type="PROSITE-ProRule" id="PRU00335"/>
    </source>
</evidence>
<keyword evidence="2 4" id="KW-0238">DNA-binding</keyword>
<keyword evidence="3" id="KW-0804">Transcription</keyword>
<name>A0A387B8L1_9MICO</name>
<feature type="domain" description="HTH tetR-type" evidence="5">
    <location>
        <begin position="13"/>
        <end position="73"/>
    </location>
</feature>
<evidence type="ECO:0000256" key="1">
    <source>
        <dbReference type="ARBA" id="ARBA00023015"/>
    </source>
</evidence>
<dbReference type="InterPro" id="IPR036271">
    <property type="entry name" value="Tet_transcr_reg_TetR-rel_C_sf"/>
</dbReference>
<dbReference type="SUPFAM" id="SSF48498">
    <property type="entry name" value="Tetracyclin repressor-like, C-terminal domain"/>
    <property type="match status" value="1"/>
</dbReference>
<dbReference type="InterPro" id="IPR011075">
    <property type="entry name" value="TetR_C"/>
</dbReference>
<dbReference type="EMBL" id="CP032630">
    <property type="protein sequence ID" value="AYF98683.1"/>
    <property type="molecule type" value="Genomic_DNA"/>
</dbReference>
<dbReference type="PANTHER" id="PTHR30055:SF148">
    <property type="entry name" value="TETR-FAMILY TRANSCRIPTIONAL REGULATOR"/>
    <property type="match status" value="1"/>
</dbReference>
<evidence type="ECO:0000313" key="6">
    <source>
        <dbReference type="EMBL" id="AYF98683.1"/>
    </source>
</evidence>
<dbReference type="Proteomes" id="UP000278886">
    <property type="component" value="Chromosome"/>
</dbReference>
<keyword evidence="1" id="KW-0805">Transcription regulation</keyword>
<evidence type="ECO:0000313" key="7">
    <source>
        <dbReference type="Proteomes" id="UP000278886"/>
    </source>
</evidence>
<dbReference type="SUPFAM" id="SSF46689">
    <property type="entry name" value="Homeodomain-like"/>
    <property type="match status" value="1"/>
</dbReference>
<dbReference type="Pfam" id="PF16859">
    <property type="entry name" value="TetR_C_11"/>
    <property type="match status" value="1"/>
</dbReference>
<dbReference type="Gene3D" id="1.10.10.60">
    <property type="entry name" value="Homeodomain-like"/>
    <property type="match status" value="1"/>
</dbReference>
<evidence type="ECO:0000259" key="5">
    <source>
        <dbReference type="PROSITE" id="PS50977"/>
    </source>
</evidence>
<dbReference type="Gene3D" id="1.10.357.10">
    <property type="entry name" value="Tetracycline Repressor, domain 2"/>
    <property type="match status" value="1"/>
</dbReference>
<dbReference type="InterPro" id="IPR001647">
    <property type="entry name" value="HTH_TetR"/>
</dbReference>
<dbReference type="PROSITE" id="PS01081">
    <property type="entry name" value="HTH_TETR_1"/>
    <property type="match status" value="1"/>
</dbReference>
<dbReference type="InterPro" id="IPR050109">
    <property type="entry name" value="HTH-type_TetR-like_transc_reg"/>
</dbReference>
<dbReference type="AlphaFoldDB" id="A0A387B8L1"/>
<proteinExistence type="predicted"/>
<dbReference type="PROSITE" id="PS50977">
    <property type="entry name" value="HTH_TETR_2"/>
    <property type="match status" value="1"/>
</dbReference>
<reference evidence="7" key="1">
    <citation type="submission" date="2018-09" db="EMBL/GenBank/DDBJ databases">
        <title>Genome sequencing of strain 2DFWR-13.</title>
        <authorList>
            <person name="Heo J."/>
            <person name="Kim S.-J."/>
            <person name="Kwon S.-W."/>
        </authorList>
    </citation>
    <scope>NUCLEOTIDE SEQUENCE [LARGE SCALE GENOMIC DNA]</scope>
    <source>
        <strain evidence="7">2DFWR-13</strain>
    </source>
</reference>
<accession>A0A387B8L1</accession>